<feature type="compositionally biased region" description="Basic and acidic residues" evidence="1">
    <location>
        <begin position="228"/>
        <end position="237"/>
    </location>
</feature>
<feature type="compositionally biased region" description="Polar residues" evidence="1">
    <location>
        <begin position="411"/>
        <end position="431"/>
    </location>
</feature>
<dbReference type="EMBL" id="SPLM01000038">
    <property type="protein sequence ID" value="TMW64836.1"/>
    <property type="molecule type" value="Genomic_DNA"/>
</dbReference>
<evidence type="ECO:0000313" key="2">
    <source>
        <dbReference type="EMBL" id="TMW64836.1"/>
    </source>
</evidence>
<dbReference type="Pfam" id="PF00612">
    <property type="entry name" value="IQ"/>
    <property type="match status" value="1"/>
</dbReference>
<feature type="region of interest" description="Disordered" evidence="1">
    <location>
        <begin position="390"/>
        <end position="431"/>
    </location>
</feature>
<feature type="region of interest" description="Disordered" evidence="1">
    <location>
        <begin position="198"/>
        <end position="268"/>
    </location>
</feature>
<feature type="region of interest" description="Disordered" evidence="1">
    <location>
        <begin position="886"/>
        <end position="910"/>
    </location>
</feature>
<organism evidence="2 3">
    <name type="scientific">Pythium oligandrum</name>
    <name type="common">Mycoparasitic fungus</name>
    <dbReference type="NCBI Taxonomy" id="41045"/>
    <lineage>
        <taxon>Eukaryota</taxon>
        <taxon>Sar</taxon>
        <taxon>Stramenopiles</taxon>
        <taxon>Oomycota</taxon>
        <taxon>Peronosporomycetes</taxon>
        <taxon>Pythiales</taxon>
        <taxon>Pythiaceae</taxon>
        <taxon>Pythium</taxon>
    </lineage>
</organism>
<reference evidence="2" key="1">
    <citation type="submission" date="2019-03" db="EMBL/GenBank/DDBJ databases">
        <title>Long read genome sequence of the mycoparasitic Pythium oligandrum ATCC 38472 isolated from sugarbeet rhizosphere.</title>
        <authorList>
            <person name="Gaulin E."/>
        </authorList>
    </citation>
    <scope>NUCLEOTIDE SEQUENCE</scope>
    <source>
        <strain evidence="2">ATCC 38472_TT</strain>
    </source>
</reference>
<dbReference type="Proteomes" id="UP000794436">
    <property type="component" value="Unassembled WGS sequence"/>
</dbReference>
<accession>A0A8K1CJM5</accession>
<dbReference type="InterPro" id="IPR000048">
    <property type="entry name" value="IQ_motif_EF-hand-BS"/>
</dbReference>
<dbReference type="AlphaFoldDB" id="A0A8K1CJM5"/>
<proteinExistence type="predicted"/>
<dbReference type="PANTHER" id="PTHR23052">
    <property type="entry name" value="AXONEMAL DYNEIN LIGHT CHAIN DOMAIN-CONTAINING PROTEIN 1"/>
    <property type="match status" value="1"/>
</dbReference>
<dbReference type="OrthoDB" id="1927454at2759"/>
<feature type="compositionally biased region" description="Acidic residues" evidence="1">
    <location>
        <begin position="238"/>
        <end position="249"/>
    </location>
</feature>
<feature type="region of interest" description="Disordered" evidence="1">
    <location>
        <begin position="1"/>
        <end position="20"/>
    </location>
</feature>
<dbReference type="PROSITE" id="PS50096">
    <property type="entry name" value="IQ"/>
    <property type="match status" value="1"/>
</dbReference>
<sequence length="1219" mass="139369">MASKAPGPAPNGEVSPVQLSPGITTRIEQLSRVPREFFILETNAVLPQTQYPPTQYQSTFSTASSSWETVVFPALTPQTRQQVLLLAQTLARLRAARLPAGFDPSVMMKKSALEAKDALAVVEYTEHEWELYSIGFHELARQIKFICKEQSELLQEVQQHYDSAMTRLIGVVRGLYHRHEQHEQQVEAMKQQVLQLEEDAKRSKEESDRLANAPRGPPIRRPGRGRKSPSDTDYSERQDDEEYEQDGEDKEGATLRRYVRQRPRDGDAARRLYPRASVMEENLAAARVQHMYQKYQLRKEQLRVAMREQKKMAALEIQRSYRGYQDRKRFAHRRAVMQLILRRRKQMAAVELLQTNVRTYLLKKRREDKLIQEQIAQFIPQTVLMPTVGEASGERKDQAEQLDEAAAGGDQNETVESSTASTEQDPNNPEANTFVQLLGRMSELTAAFAVIQARRKSPQEQGDCTDEFPSTIEEESDVISPGTPNQRSRPATAPSVAPECEEELHSTIRQAEDLVQSFRAAIVDFKRRGAVRLAPGGGTLDPYDENELNKSTSTTSLAPMDRERDAMHEFGLRFLFVEDDDDKYHERRLTVSRRKTLTGISSSDNDQGLTSDMDDTHLDDVLWQTTVYSPRSLVDDDEANARRMLLREVFSSREQKKRHTGLKQFIVDIYDTIVGRIRDLPASRLALLLRSHCSLALSSVDAHRYLKRRRHYRSNQLSQQHNDSVSLYEPAEAIVKTELRSLIREHYHCQVGLKHLVDASITQLEVDLRAFQQLDPDVKRFYDFLTHERSYEELVFYCVCRFFASQSAPSTPREPVFHPVTMRELVSQTRALEIAKTLFHVDDEAKILEGDAFVIEPTNEVYRCHLPSSCFQQCETIVKDYFGPVESDPLRDDNDEESRVPPASTTGMLRSSNANQFHAREFNASAARSPLVRRARKPGAVGSGWGHLSPESETEWLYLDEFVDLLRRYRAIMTHFHAFVQWIHELFLKAVQKQGEQRGSRLTDTSTSSPVLEESMFVETLLPFSLGASERELENVFHNALRQRQLRSFMPLRVFVSVVLVLLRNGVLSVNSYSPIQPQHADKSAKRASIREQTEETRWRQLALQWRGLEQRFEGAIELIYASTATDPAVNNNNAMQLLQWRSELYEHFVKRSGPEPLEHAQELYEQLRDAIFTVERGGSLPSSIEPVEPTQTLAVGSPWDVTPDESGWSSSLDNVAML</sequence>
<evidence type="ECO:0000313" key="3">
    <source>
        <dbReference type="Proteomes" id="UP000794436"/>
    </source>
</evidence>
<dbReference type="PANTHER" id="PTHR23052:SF1">
    <property type="entry name" value="AXONEMAL DYNEIN LIGHT CHAIN DOMAIN-CONTAINING PROTEIN 1"/>
    <property type="match status" value="1"/>
</dbReference>
<gene>
    <name evidence="2" type="ORF">Poli38472_009003</name>
</gene>
<feature type="compositionally biased region" description="Basic and acidic residues" evidence="1">
    <location>
        <begin position="198"/>
        <end position="209"/>
    </location>
</feature>
<feature type="region of interest" description="Disordered" evidence="1">
    <location>
        <begin position="454"/>
        <end position="493"/>
    </location>
</feature>
<evidence type="ECO:0000256" key="1">
    <source>
        <dbReference type="SAM" id="MobiDB-lite"/>
    </source>
</evidence>
<keyword evidence="3" id="KW-1185">Reference proteome</keyword>
<name>A0A8K1CJM5_PYTOL</name>
<dbReference type="InterPro" id="IPR052845">
    <property type="entry name" value="Axonemal_dynein_LC_domain"/>
</dbReference>
<protein>
    <submittedName>
        <fullName evidence="2">Uncharacterized protein</fullName>
    </submittedName>
</protein>
<comment type="caution">
    <text evidence="2">The sequence shown here is derived from an EMBL/GenBank/DDBJ whole genome shotgun (WGS) entry which is preliminary data.</text>
</comment>